<evidence type="ECO:0000256" key="15">
    <source>
        <dbReference type="ARBA" id="ARBA00023098"/>
    </source>
</evidence>
<evidence type="ECO:0000256" key="9">
    <source>
        <dbReference type="ARBA" id="ARBA00022723"/>
    </source>
</evidence>
<organism evidence="25 26">
    <name type="scientific">Pocillopora damicornis</name>
    <name type="common">Cauliflower coral</name>
    <name type="synonym">Millepora damicornis</name>
    <dbReference type="NCBI Taxonomy" id="46731"/>
    <lineage>
        <taxon>Eukaryota</taxon>
        <taxon>Metazoa</taxon>
        <taxon>Cnidaria</taxon>
        <taxon>Anthozoa</taxon>
        <taxon>Hexacorallia</taxon>
        <taxon>Scleractinia</taxon>
        <taxon>Astrocoeniina</taxon>
        <taxon>Pocilloporidae</taxon>
        <taxon>Pocillopora</taxon>
    </lineage>
</organism>
<comment type="subcellular location">
    <subcellularLocation>
        <location evidence="2">Mitochondrion inner membrane</location>
        <topology evidence="2">Peripheral membrane protein</topology>
    </subcellularLocation>
</comment>
<evidence type="ECO:0000256" key="19">
    <source>
        <dbReference type="ARBA" id="ARBA00023221"/>
    </source>
</evidence>
<keyword evidence="10" id="KW-0999">Mitochondrion inner membrane</keyword>
<comment type="similarity">
    <text evidence="4">Belongs to the cytochrome P450 family.</text>
</comment>
<keyword evidence="18" id="KW-1207">Sterol metabolism</keyword>
<keyword evidence="17" id="KW-0472">Membrane</keyword>
<protein>
    <recommendedName>
        <fullName evidence="6">Cholesterol side-chain cleavage enzyme, mitochondrial</fullName>
        <ecNumber evidence="5">1.14.15.6</ecNumber>
    </recommendedName>
    <alternativeName>
        <fullName evidence="21">CYPXIA1</fullName>
    </alternativeName>
    <alternativeName>
        <fullName evidence="23">Cholesterol desmolase</fullName>
    </alternativeName>
    <alternativeName>
        <fullName evidence="22">Cytochrome P450 11A1</fullName>
    </alternativeName>
    <alternativeName>
        <fullName evidence="24">Cytochrome P450(scc)</fullName>
    </alternativeName>
</protein>
<dbReference type="GO" id="GO:0071375">
    <property type="term" value="P:cellular response to peptide hormone stimulus"/>
    <property type="evidence" value="ECO:0007669"/>
    <property type="project" value="TreeGrafter"/>
</dbReference>
<evidence type="ECO:0000313" key="25">
    <source>
        <dbReference type="EMBL" id="RMX47001.1"/>
    </source>
</evidence>
<dbReference type="SUPFAM" id="SSF48264">
    <property type="entry name" value="Cytochrome P450"/>
    <property type="match status" value="1"/>
</dbReference>
<dbReference type="GO" id="GO:0005506">
    <property type="term" value="F:iron ion binding"/>
    <property type="evidence" value="ECO:0007669"/>
    <property type="project" value="InterPro"/>
</dbReference>
<keyword evidence="20" id="KW-0755">Steroidogenesis</keyword>
<evidence type="ECO:0000256" key="7">
    <source>
        <dbReference type="ARBA" id="ARBA00022548"/>
    </source>
</evidence>
<dbReference type="STRING" id="46731.A0A3M6U085"/>
<keyword evidence="11" id="KW-0809">Transit peptide</keyword>
<evidence type="ECO:0000256" key="21">
    <source>
        <dbReference type="ARBA" id="ARBA00030343"/>
    </source>
</evidence>
<dbReference type="Gene3D" id="1.10.630.10">
    <property type="entry name" value="Cytochrome P450"/>
    <property type="match status" value="1"/>
</dbReference>
<dbReference type="Pfam" id="PF00067">
    <property type="entry name" value="p450"/>
    <property type="match status" value="1"/>
</dbReference>
<dbReference type="GO" id="GO:0020037">
    <property type="term" value="F:heme binding"/>
    <property type="evidence" value="ECO:0007669"/>
    <property type="project" value="InterPro"/>
</dbReference>
<gene>
    <name evidence="25" type="ORF">pdam_00009589</name>
</gene>
<keyword evidence="8" id="KW-0349">Heme</keyword>
<dbReference type="InterPro" id="IPR001128">
    <property type="entry name" value="Cyt_P450"/>
</dbReference>
<accession>A0A3M6U085</accession>
<evidence type="ECO:0000256" key="23">
    <source>
        <dbReference type="ARBA" id="ARBA00033274"/>
    </source>
</evidence>
<evidence type="ECO:0000256" key="8">
    <source>
        <dbReference type="ARBA" id="ARBA00022617"/>
    </source>
</evidence>
<keyword evidence="26" id="KW-1185">Reference proteome</keyword>
<dbReference type="GO" id="GO:0008203">
    <property type="term" value="P:cholesterol metabolic process"/>
    <property type="evidence" value="ECO:0007669"/>
    <property type="project" value="UniProtKB-KW"/>
</dbReference>
<evidence type="ECO:0000256" key="22">
    <source>
        <dbReference type="ARBA" id="ARBA00032666"/>
    </source>
</evidence>
<keyword evidence="13" id="KW-0408">Iron</keyword>
<keyword evidence="14" id="KW-0503">Monooxygenase</keyword>
<evidence type="ECO:0000256" key="5">
    <source>
        <dbReference type="ARBA" id="ARBA00012764"/>
    </source>
</evidence>
<dbReference type="InterPro" id="IPR050479">
    <property type="entry name" value="CYP11_CYP27_families"/>
</dbReference>
<evidence type="ECO:0000256" key="24">
    <source>
        <dbReference type="ARBA" id="ARBA00033394"/>
    </source>
</evidence>
<evidence type="ECO:0000256" key="10">
    <source>
        <dbReference type="ARBA" id="ARBA00022792"/>
    </source>
</evidence>
<dbReference type="GO" id="GO:0005743">
    <property type="term" value="C:mitochondrial inner membrane"/>
    <property type="evidence" value="ECO:0007669"/>
    <property type="project" value="UniProtKB-SubCell"/>
</dbReference>
<dbReference type="PANTHER" id="PTHR24279:SF3">
    <property type="entry name" value="CHOLESTEROL SIDE-CHAIN CLEAVAGE ENZYME, MITOCHONDRIAL"/>
    <property type="match status" value="1"/>
</dbReference>
<keyword evidence="9" id="KW-0479">Metal-binding</keyword>
<dbReference type="Proteomes" id="UP000275408">
    <property type="component" value="Unassembled WGS sequence"/>
</dbReference>
<evidence type="ECO:0000256" key="14">
    <source>
        <dbReference type="ARBA" id="ARBA00023033"/>
    </source>
</evidence>
<evidence type="ECO:0000256" key="18">
    <source>
        <dbReference type="ARBA" id="ARBA00023166"/>
    </source>
</evidence>
<evidence type="ECO:0000256" key="3">
    <source>
        <dbReference type="ARBA" id="ARBA00005108"/>
    </source>
</evidence>
<evidence type="ECO:0000256" key="16">
    <source>
        <dbReference type="ARBA" id="ARBA00023128"/>
    </source>
</evidence>
<evidence type="ECO:0000313" key="26">
    <source>
        <dbReference type="Proteomes" id="UP000275408"/>
    </source>
</evidence>
<keyword evidence="15" id="KW-0443">Lipid metabolism</keyword>
<evidence type="ECO:0000256" key="4">
    <source>
        <dbReference type="ARBA" id="ARBA00010617"/>
    </source>
</evidence>
<keyword evidence="12" id="KW-0560">Oxidoreductase</keyword>
<proteinExistence type="inferred from homology"/>
<dbReference type="EC" id="1.14.15.6" evidence="5"/>
<evidence type="ECO:0000256" key="2">
    <source>
        <dbReference type="ARBA" id="ARBA00004637"/>
    </source>
</evidence>
<name>A0A3M6U085_POCDA</name>
<comment type="cofactor">
    <cofactor evidence="1">
        <name>heme</name>
        <dbReference type="ChEBI" id="CHEBI:30413"/>
    </cofactor>
</comment>
<evidence type="ECO:0000256" key="6">
    <source>
        <dbReference type="ARBA" id="ARBA00019844"/>
    </source>
</evidence>
<keyword evidence="19" id="KW-0753">Steroid metabolism</keyword>
<evidence type="ECO:0000256" key="12">
    <source>
        <dbReference type="ARBA" id="ARBA00023002"/>
    </source>
</evidence>
<dbReference type="GO" id="GO:0008386">
    <property type="term" value="F:cholesterol monooxygenase (side-chain-cleaving) activity"/>
    <property type="evidence" value="ECO:0007669"/>
    <property type="project" value="UniProtKB-EC"/>
</dbReference>
<dbReference type="AlphaFoldDB" id="A0A3M6U085"/>
<comment type="pathway">
    <text evidence="3">Lipid metabolism; C21-steroid hormone metabolism.</text>
</comment>
<evidence type="ECO:0000256" key="20">
    <source>
        <dbReference type="ARBA" id="ARBA00023250"/>
    </source>
</evidence>
<sequence>MPKRLNWRDGCLGRRIAELELHLLIARIVQQFDISYPQEAENVQPLMRGVTIPDRPVRVQFVDRK</sequence>
<evidence type="ECO:0000256" key="1">
    <source>
        <dbReference type="ARBA" id="ARBA00001971"/>
    </source>
</evidence>
<evidence type="ECO:0000256" key="13">
    <source>
        <dbReference type="ARBA" id="ARBA00023004"/>
    </source>
</evidence>
<reference evidence="25 26" key="1">
    <citation type="journal article" date="2018" name="Sci. Rep.">
        <title>Comparative analysis of the Pocillopora damicornis genome highlights role of immune system in coral evolution.</title>
        <authorList>
            <person name="Cunning R."/>
            <person name="Bay R.A."/>
            <person name="Gillette P."/>
            <person name="Baker A.C."/>
            <person name="Traylor-Knowles N."/>
        </authorList>
    </citation>
    <scope>NUCLEOTIDE SEQUENCE [LARGE SCALE GENOMIC DNA]</scope>
    <source>
        <strain evidence="25">RSMAS</strain>
        <tissue evidence="25">Whole animal</tissue>
    </source>
</reference>
<keyword evidence="7" id="KW-0153">Cholesterol metabolism</keyword>
<evidence type="ECO:0000256" key="17">
    <source>
        <dbReference type="ARBA" id="ARBA00023136"/>
    </source>
</evidence>
<dbReference type="GO" id="GO:0034650">
    <property type="term" value="P:cortisol metabolic process"/>
    <property type="evidence" value="ECO:0007669"/>
    <property type="project" value="TreeGrafter"/>
</dbReference>
<comment type="caution">
    <text evidence="25">The sequence shown here is derived from an EMBL/GenBank/DDBJ whole genome shotgun (WGS) entry which is preliminary data.</text>
</comment>
<dbReference type="GO" id="GO:0006700">
    <property type="term" value="P:C21-steroid hormone biosynthetic process"/>
    <property type="evidence" value="ECO:0007669"/>
    <property type="project" value="TreeGrafter"/>
</dbReference>
<dbReference type="GO" id="GO:0006704">
    <property type="term" value="P:glucocorticoid biosynthetic process"/>
    <property type="evidence" value="ECO:0007669"/>
    <property type="project" value="TreeGrafter"/>
</dbReference>
<dbReference type="EMBL" id="RCHS01002511">
    <property type="protein sequence ID" value="RMX47001.1"/>
    <property type="molecule type" value="Genomic_DNA"/>
</dbReference>
<keyword evidence="16" id="KW-0496">Mitochondrion</keyword>
<dbReference type="InterPro" id="IPR036396">
    <property type="entry name" value="Cyt_P450_sf"/>
</dbReference>
<dbReference type="PANTHER" id="PTHR24279">
    <property type="entry name" value="CYTOCHROME P450"/>
    <property type="match status" value="1"/>
</dbReference>
<evidence type="ECO:0000256" key="11">
    <source>
        <dbReference type="ARBA" id="ARBA00022946"/>
    </source>
</evidence>